<protein>
    <submittedName>
        <fullName evidence="2">Membrane protein</fullName>
    </submittedName>
</protein>
<gene>
    <name evidence="2" type="ORF">CQA01_38010</name>
</gene>
<dbReference type="Pfam" id="PF12725">
    <property type="entry name" value="DUF3810"/>
    <property type="match status" value="1"/>
</dbReference>
<feature type="transmembrane region" description="Helical" evidence="1">
    <location>
        <begin position="47"/>
        <end position="72"/>
    </location>
</feature>
<dbReference type="EMBL" id="BJYV01000021">
    <property type="protein sequence ID" value="GEO23267.1"/>
    <property type="molecule type" value="Genomic_DNA"/>
</dbReference>
<keyword evidence="1" id="KW-1133">Transmembrane helix</keyword>
<feature type="transmembrane region" description="Helical" evidence="1">
    <location>
        <begin position="92"/>
        <end position="112"/>
    </location>
</feature>
<name>A0A512CGC8_9BACT</name>
<dbReference type="Proteomes" id="UP000321301">
    <property type="component" value="Unassembled WGS sequence"/>
</dbReference>
<keyword evidence="1" id="KW-0812">Transmembrane</keyword>
<comment type="caution">
    <text evidence="2">The sequence shown here is derived from an EMBL/GenBank/DDBJ whole genome shotgun (WGS) entry which is preliminary data.</text>
</comment>
<accession>A0A512CGC8</accession>
<sequence length="355" mass="41076">MGFSRWVGGCLGLFAIVLRFFAAQSPQLTEKWYSATLYPIIRGLLDHTLVLLPFPAIYLLLVGLLFLGYRFIKNLKQLTSNERKLLFFPRVLINFFGWVIFLFLMLWGFNYYRIPLYQHLNLNPEPLSLSLLVEEIETTQKELVSIRSALQTDTTALPDAPAFSLQISQVRDEMKGFLKEWNHSWRGNPVVKQFQPEGTLRKLGIFGIYFPFTGEGYLDPSLHPLEKSFTMSHELAHGFGITNEGEANFMAWLICSESDQPFIRYSATLKLFRYQLNDLYRMDEEGYALFVTNIPEIIKRDIKEIQVSNSAIRPYSIELSRKSNDLYLKTQGVKEGVKSYAQLPMLVHAWKAKEE</sequence>
<dbReference type="RefSeq" id="WP_020892642.1">
    <property type="nucleotide sequence ID" value="NZ_BJYV01000021.1"/>
</dbReference>
<keyword evidence="3" id="KW-1185">Reference proteome</keyword>
<reference evidence="2 3" key="1">
    <citation type="submission" date="2019-07" db="EMBL/GenBank/DDBJ databases">
        <title>Whole genome shotgun sequence of Cyclobacterium qasimii NBRC 106168.</title>
        <authorList>
            <person name="Hosoyama A."/>
            <person name="Uohara A."/>
            <person name="Ohji S."/>
            <person name="Ichikawa N."/>
        </authorList>
    </citation>
    <scope>NUCLEOTIDE SEQUENCE [LARGE SCALE GENOMIC DNA]</scope>
    <source>
        <strain evidence="2 3">NBRC 106168</strain>
    </source>
</reference>
<evidence type="ECO:0000313" key="2">
    <source>
        <dbReference type="EMBL" id="GEO23267.1"/>
    </source>
</evidence>
<organism evidence="2 3">
    <name type="scientific">Cyclobacterium qasimii</name>
    <dbReference type="NCBI Taxonomy" id="1350429"/>
    <lineage>
        <taxon>Bacteria</taxon>
        <taxon>Pseudomonadati</taxon>
        <taxon>Bacteroidota</taxon>
        <taxon>Cytophagia</taxon>
        <taxon>Cytophagales</taxon>
        <taxon>Cyclobacteriaceae</taxon>
        <taxon>Cyclobacterium</taxon>
    </lineage>
</organism>
<evidence type="ECO:0000256" key="1">
    <source>
        <dbReference type="SAM" id="Phobius"/>
    </source>
</evidence>
<evidence type="ECO:0000313" key="3">
    <source>
        <dbReference type="Proteomes" id="UP000321301"/>
    </source>
</evidence>
<dbReference type="InterPro" id="IPR024294">
    <property type="entry name" value="DUF3810"/>
</dbReference>
<proteinExistence type="predicted"/>
<keyword evidence="1" id="KW-0472">Membrane</keyword>
<dbReference type="AlphaFoldDB" id="A0A512CGC8"/>